<dbReference type="RefSeq" id="WP_129350354.1">
    <property type="nucleotide sequence ID" value="NZ_CP012670.1"/>
</dbReference>
<protein>
    <submittedName>
        <fullName evidence="2">Transposase</fullName>
    </submittedName>
</protein>
<proteinExistence type="predicted"/>
<dbReference type="InterPro" id="IPR036515">
    <property type="entry name" value="Transposase_17_sf"/>
</dbReference>
<evidence type="ECO:0000313" key="3">
    <source>
        <dbReference type="Proteomes" id="UP000295781"/>
    </source>
</evidence>
<accession>A0A4P2Q4T2</accession>
<reference evidence="2 3" key="1">
    <citation type="submission" date="2015-09" db="EMBL/GenBank/DDBJ databases">
        <title>Sorangium comparison.</title>
        <authorList>
            <person name="Zaburannyi N."/>
            <person name="Bunk B."/>
            <person name="Overmann J."/>
            <person name="Mueller R."/>
        </authorList>
    </citation>
    <scope>NUCLEOTIDE SEQUENCE [LARGE SCALE GENOMIC DNA]</scope>
    <source>
        <strain evidence="2 3">So ceGT47</strain>
    </source>
</reference>
<dbReference type="Proteomes" id="UP000295781">
    <property type="component" value="Chromosome"/>
</dbReference>
<evidence type="ECO:0000259" key="1">
    <source>
        <dbReference type="SMART" id="SM01321"/>
    </source>
</evidence>
<dbReference type="OrthoDB" id="5493590at2"/>
<dbReference type="PANTHER" id="PTHR34322:SF2">
    <property type="entry name" value="TRANSPOSASE IS200-LIKE DOMAIN-CONTAINING PROTEIN"/>
    <property type="match status" value="1"/>
</dbReference>
<dbReference type="Gene3D" id="3.30.70.1290">
    <property type="entry name" value="Transposase IS200-like"/>
    <property type="match status" value="1"/>
</dbReference>
<dbReference type="SUPFAM" id="SSF143422">
    <property type="entry name" value="Transposase IS200-like"/>
    <property type="match status" value="1"/>
</dbReference>
<sequence>MSQPREIAPGATYLLTRRVLRRHLLLRPDAAINQLLVYALAVSARRYGVEVHALCAMSTHLHLVVTDVQGVLPRFLQFFHRIMALGTKVLRKWEGPVWDHEATSVVRLLTQAAVVEKIAYVLANPVSAGLVRHAKEWPGAKVDVVELGRGALHATRPSAYLDPENPQWTEEATLPLALPPGIDQENAEAFRCQVAAELERLETQALAELERQGLRFMGAERASKVSPYERATSFEGLRERNPTFAVGRDQGDARRTAAAAVHAFRASYRAALERWRAGVRSVLFPVGTWWMRTFHGASVNDVVTPTWIAPT</sequence>
<name>A0A4P2Q4T2_SORCE</name>
<dbReference type="GO" id="GO:0003677">
    <property type="term" value="F:DNA binding"/>
    <property type="evidence" value="ECO:0007669"/>
    <property type="project" value="InterPro"/>
</dbReference>
<dbReference type="GO" id="GO:0006313">
    <property type="term" value="P:DNA transposition"/>
    <property type="evidence" value="ECO:0007669"/>
    <property type="project" value="InterPro"/>
</dbReference>
<dbReference type="InterPro" id="IPR002686">
    <property type="entry name" value="Transposase_17"/>
</dbReference>
<organism evidence="2 3">
    <name type="scientific">Sorangium cellulosum</name>
    <name type="common">Polyangium cellulosum</name>
    <dbReference type="NCBI Taxonomy" id="56"/>
    <lineage>
        <taxon>Bacteria</taxon>
        <taxon>Pseudomonadati</taxon>
        <taxon>Myxococcota</taxon>
        <taxon>Polyangia</taxon>
        <taxon>Polyangiales</taxon>
        <taxon>Polyangiaceae</taxon>
        <taxon>Sorangium</taxon>
    </lineage>
</organism>
<dbReference type="EMBL" id="CP012670">
    <property type="protein sequence ID" value="AUX24379.1"/>
    <property type="molecule type" value="Genomic_DNA"/>
</dbReference>
<evidence type="ECO:0000313" key="2">
    <source>
        <dbReference type="EMBL" id="AUX24379.1"/>
    </source>
</evidence>
<dbReference type="PANTHER" id="PTHR34322">
    <property type="entry name" value="TRANSPOSASE, Y1_TNP DOMAIN-CONTAINING"/>
    <property type="match status" value="1"/>
</dbReference>
<gene>
    <name evidence="2" type="primary">isftu1</name>
    <name evidence="2" type="ORF">SOCEGT47_049160</name>
</gene>
<dbReference type="SMART" id="SM01321">
    <property type="entry name" value="Y1_Tnp"/>
    <property type="match status" value="1"/>
</dbReference>
<dbReference type="AlphaFoldDB" id="A0A4P2Q4T2"/>
<dbReference type="GO" id="GO:0004803">
    <property type="term" value="F:transposase activity"/>
    <property type="evidence" value="ECO:0007669"/>
    <property type="project" value="InterPro"/>
</dbReference>
<feature type="domain" description="Transposase IS200-like" evidence="1">
    <location>
        <begin position="8"/>
        <end position="124"/>
    </location>
</feature>